<dbReference type="Pfam" id="PF13637">
    <property type="entry name" value="Ank_4"/>
    <property type="match status" value="1"/>
</dbReference>
<evidence type="ECO:0000256" key="1">
    <source>
        <dbReference type="ARBA" id="ARBA00022737"/>
    </source>
</evidence>
<feature type="region of interest" description="Disordered" evidence="7">
    <location>
        <begin position="185"/>
        <end position="206"/>
    </location>
</feature>
<dbReference type="Pfam" id="PF04383">
    <property type="entry name" value="KilA-N"/>
    <property type="match status" value="1"/>
</dbReference>
<feature type="domain" description="HTH APSES-type" evidence="8">
    <location>
        <begin position="9"/>
        <end position="115"/>
    </location>
</feature>
<organism evidence="9 10">
    <name type="scientific">Diplodia seriata</name>
    <dbReference type="NCBI Taxonomy" id="420778"/>
    <lineage>
        <taxon>Eukaryota</taxon>
        <taxon>Fungi</taxon>
        <taxon>Dikarya</taxon>
        <taxon>Ascomycota</taxon>
        <taxon>Pezizomycotina</taxon>
        <taxon>Dothideomycetes</taxon>
        <taxon>Dothideomycetes incertae sedis</taxon>
        <taxon>Botryosphaeriales</taxon>
        <taxon>Botryosphaeriaceae</taxon>
        <taxon>Diplodia</taxon>
    </lineage>
</organism>
<name>A0A0G2FZ93_9PEZI</name>
<evidence type="ECO:0000256" key="2">
    <source>
        <dbReference type="ARBA" id="ARBA00022969"/>
    </source>
</evidence>
<dbReference type="GO" id="GO:0001228">
    <property type="term" value="F:DNA-binding transcription activator activity, RNA polymerase II-specific"/>
    <property type="evidence" value="ECO:0007669"/>
    <property type="project" value="UniProtKB-ARBA"/>
</dbReference>
<dbReference type="InterPro" id="IPR002110">
    <property type="entry name" value="Ankyrin_rpt"/>
</dbReference>
<dbReference type="GO" id="GO:0033309">
    <property type="term" value="C:SBF transcription complex"/>
    <property type="evidence" value="ECO:0007669"/>
    <property type="project" value="TreeGrafter"/>
</dbReference>
<evidence type="ECO:0000256" key="7">
    <source>
        <dbReference type="SAM" id="MobiDB-lite"/>
    </source>
</evidence>
<keyword evidence="1" id="KW-0677">Repeat</keyword>
<dbReference type="FunFam" id="3.10.260.10:FF:000001">
    <property type="entry name" value="APSES transcription factor (MbpA)"/>
    <property type="match status" value="1"/>
</dbReference>
<accession>A0A0G2FZ93</accession>
<dbReference type="InterPro" id="IPR018004">
    <property type="entry name" value="KilA/APSES_HTH"/>
</dbReference>
<dbReference type="PANTHER" id="PTHR43828">
    <property type="entry name" value="ASPARAGINASE"/>
    <property type="match status" value="1"/>
</dbReference>
<dbReference type="PROSITE" id="PS50088">
    <property type="entry name" value="ANK_REPEAT"/>
    <property type="match status" value="1"/>
</dbReference>
<proteinExistence type="predicted"/>
<dbReference type="SUPFAM" id="SSF48403">
    <property type="entry name" value="Ankyrin repeat"/>
    <property type="match status" value="1"/>
</dbReference>
<feature type="repeat" description="ANK" evidence="5">
    <location>
        <begin position="247"/>
        <end position="279"/>
    </location>
</feature>
<dbReference type="InterPro" id="IPR036887">
    <property type="entry name" value="HTH_APSES_sf"/>
</dbReference>
<dbReference type="Proteomes" id="UP000034182">
    <property type="component" value="Unassembled WGS sequence"/>
</dbReference>
<dbReference type="GO" id="GO:0030435">
    <property type="term" value="P:sporulation resulting in formation of a cellular spore"/>
    <property type="evidence" value="ECO:0007669"/>
    <property type="project" value="UniProtKB-KW"/>
</dbReference>
<dbReference type="PROSITE" id="PS51299">
    <property type="entry name" value="HTH_APSES"/>
    <property type="match status" value="1"/>
</dbReference>
<dbReference type="SMART" id="SM01252">
    <property type="entry name" value="KilA-N"/>
    <property type="match status" value="1"/>
</dbReference>
<comment type="caution">
    <text evidence="9">The sequence shown here is derived from an EMBL/GenBank/DDBJ whole genome shotgun (WGS) entry which is preliminary data.</text>
</comment>
<keyword evidence="3 5" id="KW-0040">ANK repeat</keyword>
<dbReference type="SUPFAM" id="SSF54616">
    <property type="entry name" value="DNA-binding domain of Mlu1-box binding protein MBP1"/>
    <property type="match status" value="1"/>
</dbReference>
<dbReference type="PROSITE" id="PS50297">
    <property type="entry name" value="ANK_REP_REGION"/>
    <property type="match status" value="1"/>
</dbReference>
<dbReference type="InterPro" id="IPR036770">
    <property type="entry name" value="Ankyrin_rpt-contain_sf"/>
</dbReference>
<dbReference type="PANTHER" id="PTHR43828:SF15">
    <property type="entry name" value="TRANSCRIPTION FACTOR MBP1"/>
    <property type="match status" value="1"/>
</dbReference>
<evidence type="ECO:0000259" key="8">
    <source>
        <dbReference type="PROSITE" id="PS51299"/>
    </source>
</evidence>
<feature type="region of interest" description="Disordered" evidence="7">
    <location>
        <begin position="107"/>
        <end position="148"/>
    </location>
</feature>
<dbReference type="InterPro" id="IPR051642">
    <property type="entry name" value="SWI6-like"/>
</dbReference>
<dbReference type="GO" id="GO:0003677">
    <property type="term" value="F:DNA binding"/>
    <property type="evidence" value="ECO:0007669"/>
    <property type="project" value="InterPro"/>
</dbReference>
<evidence type="ECO:0000313" key="10">
    <source>
        <dbReference type="Proteomes" id="UP000034182"/>
    </source>
</evidence>
<keyword evidence="6" id="KW-0175">Coiled coil</keyword>
<dbReference type="GO" id="GO:0048315">
    <property type="term" value="P:conidium formation"/>
    <property type="evidence" value="ECO:0007669"/>
    <property type="project" value="UniProtKB-KW"/>
</dbReference>
<keyword evidence="2" id="KW-0749">Sporulation</keyword>
<dbReference type="GO" id="GO:0030907">
    <property type="term" value="C:MBF transcription complex"/>
    <property type="evidence" value="ECO:0007669"/>
    <property type="project" value="TreeGrafter"/>
</dbReference>
<sequence length="589" mass="66350">MPPDTSGRIYSATYSNVPVYEFNVAGNHVMRRRADDWINATHILKVADFDKPARTRILEREVQKGVHEKVQGGYGKYQGTWIPLHDGRGLAERNGILDKLAPILDYVPGDRSPPPAPKHATAASSRPKAARAAAARRAPVAYAAPSQVSEDLYERESLQYADEETPDNVTIAESEMEEHNLLHGVHYSQGGRKRKRDADQPSAQDRAHQIWADALLDYFMLLESEDRFPAPPEPPPGVNLDRMIDEKGHSAMHWAAAMGDVDVVKDLIRRGARIDSLSNNLETPLMRAVMFTNNYDKNTMPQMIKILQPTVVRTDWFGSTVFHHISATTSSKNKYTCARYYLDCIINKLSETWIPEEVTRLLNAQDKNASPHQFRSQTAQTLMTKIAPTLNEKFEQLAGAYEEELVEKDAEAADAERVMRKRQAEVDALKRQLRDMGIAEVDSVIGDTLEDPVWEEETRQQEEEMEALQREAEALMELEQQAELQQRIAHAESNAEPQQDGNKGSEAATRERLRLALSLGNAQKVRRGLVNEVVQNLSVAGMGERQTEYKRLIMGALGIREEDVEGMLPEILSELEEAREREVLEASPE</sequence>
<dbReference type="InterPro" id="IPR003163">
    <property type="entry name" value="Tscrpt_reg_HTH_APSES-type"/>
</dbReference>
<evidence type="ECO:0000256" key="4">
    <source>
        <dbReference type="ARBA" id="ARBA00023321"/>
    </source>
</evidence>
<evidence type="ECO:0000256" key="5">
    <source>
        <dbReference type="PROSITE-ProRule" id="PRU00023"/>
    </source>
</evidence>
<dbReference type="Gene3D" id="3.10.260.10">
    <property type="entry name" value="Transcription regulator HTH, APSES-type DNA-binding domain"/>
    <property type="match status" value="1"/>
</dbReference>
<keyword evidence="4" id="KW-0183">Conidiation</keyword>
<dbReference type="AlphaFoldDB" id="A0A0G2FZ93"/>
<evidence type="ECO:0000256" key="3">
    <source>
        <dbReference type="ARBA" id="ARBA00023043"/>
    </source>
</evidence>
<feature type="coiled-coil region" evidence="6">
    <location>
        <begin position="391"/>
        <end position="432"/>
    </location>
</feature>
<dbReference type="SMART" id="SM00248">
    <property type="entry name" value="ANK"/>
    <property type="match status" value="2"/>
</dbReference>
<reference evidence="9 10" key="2">
    <citation type="submission" date="2015-05" db="EMBL/GenBank/DDBJ databases">
        <title>Distinctive expansion of gene families associated with plant cell wall degradation and secondary metabolism in the genomes of grapevine trunk pathogens.</title>
        <authorList>
            <person name="Lawrence D.P."/>
            <person name="Travadon R."/>
            <person name="Rolshausen P.E."/>
            <person name="Baumgartner K."/>
        </authorList>
    </citation>
    <scope>NUCLEOTIDE SEQUENCE [LARGE SCALE GENOMIC DNA]</scope>
    <source>
        <strain evidence="9">DS831</strain>
    </source>
</reference>
<protein>
    <submittedName>
        <fullName evidence="9">Putative apses transcription factor</fullName>
    </submittedName>
</protein>
<reference evidence="9 10" key="1">
    <citation type="submission" date="2015-03" db="EMBL/GenBank/DDBJ databases">
        <authorList>
            <person name="Morales-Cruz A."/>
            <person name="Amrine K.C."/>
            <person name="Cantu D."/>
        </authorList>
    </citation>
    <scope>NUCLEOTIDE SEQUENCE [LARGE SCALE GENOMIC DNA]</scope>
    <source>
        <strain evidence="9">DS831</strain>
    </source>
</reference>
<evidence type="ECO:0000256" key="6">
    <source>
        <dbReference type="SAM" id="Coils"/>
    </source>
</evidence>
<gene>
    <name evidence="9" type="ORF">UCDDS831_g06533</name>
</gene>
<feature type="compositionally biased region" description="Low complexity" evidence="7">
    <location>
        <begin position="120"/>
        <end position="146"/>
    </location>
</feature>
<feature type="region of interest" description="Disordered" evidence="7">
    <location>
        <begin position="483"/>
        <end position="508"/>
    </location>
</feature>
<dbReference type="Gene3D" id="1.25.40.20">
    <property type="entry name" value="Ankyrin repeat-containing domain"/>
    <property type="match status" value="1"/>
</dbReference>
<dbReference type="EMBL" id="LAQI01000160">
    <property type="protein sequence ID" value="KKY17063.1"/>
    <property type="molecule type" value="Genomic_DNA"/>
</dbReference>
<evidence type="ECO:0000313" key="9">
    <source>
        <dbReference type="EMBL" id="KKY17063.1"/>
    </source>
</evidence>